<proteinExistence type="predicted"/>
<accession>A0A1H3F0Y1</accession>
<evidence type="ECO:0000259" key="2">
    <source>
        <dbReference type="Pfam" id="PF03787"/>
    </source>
</evidence>
<dbReference type="RefSeq" id="WP_091460839.1">
    <property type="nucleotide sequence ID" value="NZ_FNPD01000004.1"/>
</dbReference>
<keyword evidence="1" id="KW-0051">Antiviral defense</keyword>
<gene>
    <name evidence="3" type="ORF">SAMN03080603_00849</name>
</gene>
<organism evidence="3 4">
    <name type="scientific">Acetomicrobium thermoterrenum DSM 13490</name>
    <dbReference type="NCBI Taxonomy" id="1120987"/>
    <lineage>
        <taxon>Bacteria</taxon>
        <taxon>Thermotogati</taxon>
        <taxon>Synergistota</taxon>
        <taxon>Synergistia</taxon>
        <taxon>Synergistales</taxon>
        <taxon>Acetomicrobiaceae</taxon>
        <taxon>Acetomicrobium</taxon>
    </lineage>
</organism>
<keyword evidence="4" id="KW-1185">Reference proteome</keyword>
<dbReference type="AlphaFoldDB" id="A0A1H3F0Y1"/>
<evidence type="ECO:0000313" key="3">
    <source>
        <dbReference type="EMBL" id="SDX84673.1"/>
    </source>
</evidence>
<protein>
    <submittedName>
        <fullName evidence="3">CRISPR-associated protein Cmr2</fullName>
    </submittedName>
</protein>
<name>A0A1H3F0Y1_9BACT</name>
<evidence type="ECO:0000313" key="4">
    <source>
        <dbReference type="Proteomes" id="UP000199266"/>
    </source>
</evidence>
<dbReference type="Proteomes" id="UP000199266">
    <property type="component" value="Unassembled WGS sequence"/>
</dbReference>
<sequence>MIIHDYYLSVIEMDGDIKKTIVNLGKKKHEIIAKKSDEKLKEFTFEEDFKKMPKYSMFLEIKFILKRSYTSKGEGEFNVINDKIFENPIVRDKLTGSPMVRPSTWKGHLRFAAESVNDLDGKNINEITKSEIIERLFGPESTSDKALEGRLHFFPTFFTNNAEEDVITPLSRTTRTPVDRIGPITLEVMPIGAEGDFRLLYFPYPRDIMFSEEQVKTDLKFLTEALELMFFTFGFSAKKTSGFGVIGDDPIVTVWICPREQQSFNKWEEFKEYINKPWSGDHV</sequence>
<dbReference type="GO" id="GO:0051607">
    <property type="term" value="P:defense response to virus"/>
    <property type="evidence" value="ECO:0007669"/>
    <property type="project" value="UniProtKB-KW"/>
</dbReference>
<dbReference type="EMBL" id="FNPD01000004">
    <property type="protein sequence ID" value="SDX84673.1"/>
    <property type="molecule type" value="Genomic_DNA"/>
</dbReference>
<reference evidence="4" key="1">
    <citation type="submission" date="2016-10" db="EMBL/GenBank/DDBJ databases">
        <authorList>
            <person name="Varghese N."/>
            <person name="Submissions S."/>
        </authorList>
    </citation>
    <scope>NUCLEOTIDE SEQUENCE [LARGE SCALE GENOMIC DNA]</scope>
    <source>
        <strain evidence="4">DSM 13490</strain>
    </source>
</reference>
<dbReference type="InterPro" id="IPR005537">
    <property type="entry name" value="RAMP_III_fam"/>
</dbReference>
<feature type="domain" description="CRISPR type III-associated protein" evidence="2">
    <location>
        <begin position="85"/>
        <end position="245"/>
    </location>
</feature>
<evidence type="ECO:0000256" key="1">
    <source>
        <dbReference type="ARBA" id="ARBA00023118"/>
    </source>
</evidence>
<dbReference type="CDD" id="cd09726">
    <property type="entry name" value="RAMP_I_III"/>
    <property type="match status" value="1"/>
</dbReference>
<dbReference type="Pfam" id="PF03787">
    <property type="entry name" value="RAMPs"/>
    <property type="match status" value="1"/>
</dbReference>